<dbReference type="PROSITE" id="PS51257">
    <property type="entry name" value="PROKAR_LIPOPROTEIN"/>
    <property type="match status" value="1"/>
</dbReference>
<accession>A0ABX7QQ53</accession>
<reference evidence="3 4" key="1">
    <citation type="submission" date="2021-03" db="EMBL/GenBank/DDBJ databases">
        <title>Novel species identification of genus Shewanella.</title>
        <authorList>
            <person name="Liu G."/>
            <person name="Zhang Q."/>
        </authorList>
    </citation>
    <scope>NUCLEOTIDE SEQUENCE [LARGE SCALE GENOMIC DNA]</scope>
    <source>
        <strain evidence="3 4">FJAT-51800</strain>
    </source>
</reference>
<evidence type="ECO:0000313" key="4">
    <source>
        <dbReference type="Proteomes" id="UP000662770"/>
    </source>
</evidence>
<keyword evidence="1" id="KW-0732">Signal</keyword>
<dbReference type="InterPro" id="IPR025411">
    <property type="entry name" value="DUF4136"/>
</dbReference>
<protein>
    <submittedName>
        <fullName evidence="3">DUF4136 domain-containing protein</fullName>
    </submittedName>
</protein>
<dbReference type="Gene3D" id="3.30.160.670">
    <property type="match status" value="1"/>
</dbReference>
<dbReference type="Pfam" id="PF13590">
    <property type="entry name" value="DUF4136"/>
    <property type="match status" value="1"/>
</dbReference>
<dbReference type="RefSeq" id="WP_207354083.1">
    <property type="nucleotide sequence ID" value="NZ_CP071503.1"/>
</dbReference>
<feature type="signal peptide" evidence="1">
    <location>
        <begin position="1"/>
        <end position="18"/>
    </location>
</feature>
<feature type="domain" description="DUF4136" evidence="2">
    <location>
        <begin position="23"/>
        <end position="178"/>
    </location>
</feature>
<sequence length="181" mass="20418">MKYLMLAAVALIMAGCAAVRPGWDYDPSTNFSQYKTYAWVEPQVSQGEYEKDGLLAQRVRAAVDEQLLAKGFVKVEAKDAQLMVNYFTKVNKEARVDTLNANFGYGPFGYRGWWGGPSISQVREYDVGDLLLDLVDAKSHQLIWRSTAKNIVRDYKTPQERIDKVNDAAKAMLENFPPKAN</sequence>
<evidence type="ECO:0000313" key="3">
    <source>
        <dbReference type="EMBL" id="QSX32843.1"/>
    </source>
</evidence>
<name>A0ABX7QQ53_9GAMM</name>
<dbReference type="EMBL" id="CP071503">
    <property type="protein sequence ID" value="QSX32843.1"/>
    <property type="molecule type" value="Genomic_DNA"/>
</dbReference>
<organism evidence="3 4">
    <name type="scientific">Shewanella avicenniae</name>
    <dbReference type="NCBI Taxonomy" id="2814294"/>
    <lineage>
        <taxon>Bacteria</taxon>
        <taxon>Pseudomonadati</taxon>
        <taxon>Pseudomonadota</taxon>
        <taxon>Gammaproteobacteria</taxon>
        <taxon>Alteromonadales</taxon>
        <taxon>Shewanellaceae</taxon>
        <taxon>Shewanella</taxon>
    </lineage>
</organism>
<feature type="chain" id="PRO_5047545886" evidence="1">
    <location>
        <begin position="19"/>
        <end position="181"/>
    </location>
</feature>
<evidence type="ECO:0000259" key="2">
    <source>
        <dbReference type="Pfam" id="PF13590"/>
    </source>
</evidence>
<dbReference type="Proteomes" id="UP000662770">
    <property type="component" value="Chromosome"/>
</dbReference>
<gene>
    <name evidence="3" type="ORF">JYB87_13975</name>
</gene>
<keyword evidence="4" id="KW-1185">Reference proteome</keyword>
<evidence type="ECO:0000256" key="1">
    <source>
        <dbReference type="SAM" id="SignalP"/>
    </source>
</evidence>
<proteinExistence type="predicted"/>